<organism evidence="1 2">
    <name type="scientific">Bdellovibrio bacteriovorus</name>
    <dbReference type="NCBI Taxonomy" id="959"/>
    <lineage>
        <taxon>Bacteria</taxon>
        <taxon>Pseudomonadati</taxon>
        <taxon>Bdellovibrionota</taxon>
        <taxon>Bdellovibrionia</taxon>
        <taxon>Bdellovibrionales</taxon>
        <taxon>Pseudobdellovibrionaceae</taxon>
        <taxon>Bdellovibrio</taxon>
    </lineage>
</organism>
<evidence type="ECO:0000313" key="2">
    <source>
        <dbReference type="Proteomes" id="UP000075391"/>
    </source>
</evidence>
<dbReference type="InterPro" id="IPR036567">
    <property type="entry name" value="RHF-like"/>
</dbReference>
<dbReference type="Proteomes" id="UP000075391">
    <property type="component" value="Unassembled WGS sequence"/>
</dbReference>
<dbReference type="CDD" id="cd00552">
    <property type="entry name" value="RaiA"/>
    <property type="match status" value="1"/>
</dbReference>
<dbReference type="InterPro" id="IPR003489">
    <property type="entry name" value="RHF/RaiA"/>
</dbReference>
<dbReference type="EMBL" id="LUKF01000014">
    <property type="protein sequence ID" value="KYG63490.1"/>
    <property type="molecule type" value="Genomic_DNA"/>
</dbReference>
<accession>A0A150WIP1</accession>
<sequence length="116" mass="13515">MKLNYTFKHLDHSDALVTYTEERMEEIGRFLLREGYGNVYFSKTKNEFCVEVSINTREKYFKASAFGSDVYGAVDGVAEKLEKQFLKTSKQYKNHKKPELSKEGRLDQAIRFKKAA</sequence>
<dbReference type="SUPFAM" id="SSF69754">
    <property type="entry name" value="Ribosome binding protein Y (YfiA homologue)"/>
    <property type="match status" value="1"/>
</dbReference>
<dbReference type="OrthoDB" id="9795980at2"/>
<dbReference type="NCBIfam" id="TIGR00741">
    <property type="entry name" value="yfiA"/>
    <property type="match status" value="1"/>
</dbReference>
<dbReference type="RefSeq" id="WP_063243831.1">
    <property type="nucleotide sequence ID" value="NZ_CP168967.1"/>
</dbReference>
<proteinExistence type="predicted"/>
<dbReference type="Pfam" id="PF02482">
    <property type="entry name" value="Ribosomal_S30AE"/>
    <property type="match status" value="1"/>
</dbReference>
<dbReference type="Gene3D" id="3.30.160.100">
    <property type="entry name" value="Ribosome hibernation promotion factor-like"/>
    <property type="match status" value="1"/>
</dbReference>
<reference evidence="1 2" key="1">
    <citation type="submission" date="2016-03" db="EMBL/GenBank/DDBJ databases">
        <authorList>
            <person name="Ploux O."/>
        </authorList>
    </citation>
    <scope>NUCLEOTIDE SEQUENCE [LARGE SCALE GENOMIC DNA]</scope>
    <source>
        <strain evidence="1 2">BER2</strain>
    </source>
</reference>
<gene>
    <name evidence="1" type="ORF">AZI85_05560</name>
</gene>
<dbReference type="AlphaFoldDB" id="A0A150WIP1"/>
<comment type="caution">
    <text evidence="1">The sequence shown here is derived from an EMBL/GenBank/DDBJ whole genome shotgun (WGS) entry which is preliminary data.</text>
</comment>
<name>A0A150WIP1_BDEBC</name>
<protein>
    <submittedName>
        <fullName evidence="1">Ribosome-associated protein Y</fullName>
    </submittedName>
</protein>
<evidence type="ECO:0000313" key="1">
    <source>
        <dbReference type="EMBL" id="KYG63490.1"/>
    </source>
</evidence>